<dbReference type="GO" id="GO:0008168">
    <property type="term" value="F:methyltransferase activity"/>
    <property type="evidence" value="ECO:0007669"/>
    <property type="project" value="InterPro"/>
</dbReference>
<name>A0AAW0M7L1_QUESU</name>
<dbReference type="EMBL" id="PKMF04000010">
    <property type="protein sequence ID" value="KAK7859833.1"/>
    <property type="molecule type" value="Genomic_DNA"/>
</dbReference>
<dbReference type="SUPFAM" id="SSF53335">
    <property type="entry name" value="S-adenosyl-L-methionine-dependent methyltransferases"/>
    <property type="match status" value="1"/>
</dbReference>
<evidence type="ECO:0000313" key="2">
    <source>
        <dbReference type="Proteomes" id="UP000237347"/>
    </source>
</evidence>
<dbReference type="Proteomes" id="UP000237347">
    <property type="component" value="Unassembled WGS sequence"/>
</dbReference>
<gene>
    <name evidence="1" type="primary">SAMT_16</name>
    <name evidence="1" type="ORF">CFP56_002182</name>
</gene>
<protein>
    <submittedName>
        <fullName evidence="1">Salicylate carboxymethyltransferase</fullName>
    </submittedName>
</protein>
<dbReference type="Gene3D" id="3.40.50.150">
    <property type="entry name" value="Vaccinia Virus protein VP39"/>
    <property type="match status" value="1"/>
</dbReference>
<keyword evidence="2" id="KW-1185">Reference proteome</keyword>
<evidence type="ECO:0000313" key="1">
    <source>
        <dbReference type="EMBL" id="KAK7859833.1"/>
    </source>
</evidence>
<dbReference type="AlphaFoldDB" id="A0AAW0M7L1"/>
<dbReference type="InterPro" id="IPR005299">
    <property type="entry name" value="MeTrfase_7"/>
</dbReference>
<organism evidence="1 2">
    <name type="scientific">Quercus suber</name>
    <name type="common">Cork oak</name>
    <dbReference type="NCBI Taxonomy" id="58331"/>
    <lineage>
        <taxon>Eukaryota</taxon>
        <taxon>Viridiplantae</taxon>
        <taxon>Streptophyta</taxon>
        <taxon>Embryophyta</taxon>
        <taxon>Tracheophyta</taxon>
        <taxon>Spermatophyta</taxon>
        <taxon>Magnoliopsida</taxon>
        <taxon>eudicotyledons</taxon>
        <taxon>Gunneridae</taxon>
        <taxon>Pentapetalae</taxon>
        <taxon>rosids</taxon>
        <taxon>fabids</taxon>
        <taxon>Fagales</taxon>
        <taxon>Fagaceae</taxon>
        <taxon>Quercus</taxon>
    </lineage>
</organism>
<sequence length="82" mass="9017">MEVVQVLHMNGGIDETSYANNSPIQECYSNYNITLPRSLAIADLGCSSGPKTLSLVSELIKVVDKLRQKLGMNHLQQTLLTL</sequence>
<accession>A0AAW0M7L1</accession>
<comment type="caution">
    <text evidence="1">The sequence shown here is derived from an EMBL/GenBank/DDBJ whole genome shotgun (WGS) entry which is preliminary data.</text>
</comment>
<reference evidence="1 2" key="1">
    <citation type="journal article" date="2018" name="Sci. Data">
        <title>The draft genome sequence of cork oak.</title>
        <authorList>
            <person name="Ramos A.M."/>
            <person name="Usie A."/>
            <person name="Barbosa P."/>
            <person name="Barros P.M."/>
            <person name="Capote T."/>
            <person name="Chaves I."/>
            <person name="Simoes F."/>
            <person name="Abreu I."/>
            <person name="Carrasquinho I."/>
            <person name="Faro C."/>
            <person name="Guimaraes J.B."/>
            <person name="Mendonca D."/>
            <person name="Nobrega F."/>
            <person name="Rodrigues L."/>
            <person name="Saibo N.J.M."/>
            <person name="Varela M.C."/>
            <person name="Egas C."/>
            <person name="Matos J."/>
            <person name="Miguel C.M."/>
            <person name="Oliveira M.M."/>
            <person name="Ricardo C.P."/>
            <person name="Goncalves S."/>
        </authorList>
    </citation>
    <scope>NUCLEOTIDE SEQUENCE [LARGE SCALE GENOMIC DNA]</scope>
    <source>
        <strain evidence="2">cv. HL8</strain>
    </source>
</reference>
<dbReference type="Pfam" id="PF03492">
    <property type="entry name" value="Methyltransf_7"/>
    <property type="match status" value="1"/>
</dbReference>
<proteinExistence type="predicted"/>
<dbReference type="InterPro" id="IPR029063">
    <property type="entry name" value="SAM-dependent_MTases_sf"/>
</dbReference>